<keyword evidence="2" id="KW-0732">Signal</keyword>
<feature type="compositionally biased region" description="Acidic residues" evidence="1">
    <location>
        <begin position="42"/>
        <end position="63"/>
    </location>
</feature>
<evidence type="ECO:0000313" key="4">
    <source>
        <dbReference type="EMBL" id="NSF72733.1"/>
    </source>
</evidence>
<dbReference type="RefSeq" id="WP_173742510.1">
    <property type="nucleotide sequence ID" value="NZ_JAAIPF010000004.1"/>
</dbReference>
<keyword evidence="5" id="KW-1185">Reference proteome</keyword>
<accession>A0ABX2GKP9</accession>
<feature type="domain" description="BIG2" evidence="3">
    <location>
        <begin position="507"/>
        <end position="582"/>
    </location>
</feature>
<dbReference type="Pfam" id="PF22359">
    <property type="entry name" value="Big-like"/>
    <property type="match status" value="1"/>
</dbReference>
<feature type="signal peptide" evidence="2">
    <location>
        <begin position="1"/>
        <end position="30"/>
    </location>
</feature>
<reference evidence="4 5" key="1">
    <citation type="journal article" date="2020" name="Cell Host Microbe">
        <title>Functional and Genomic Variation between Human-Derived Isolates of Lachnospiraceae Reveals Inter- and Intra-Species Diversity.</title>
        <authorList>
            <person name="Sorbara M.T."/>
            <person name="Littmann E.R."/>
            <person name="Fontana E."/>
            <person name="Moody T.U."/>
            <person name="Kohout C.E."/>
            <person name="Gjonbalaj M."/>
            <person name="Eaton V."/>
            <person name="Seok R."/>
            <person name="Leiner I.M."/>
            <person name="Pamer E.G."/>
        </authorList>
    </citation>
    <scope>NUCLEOTIDE SEQUENCE [LARGE SCALE GENOMIC DNA]</scope>
    <source>
        <strain evidence="4 5">MSK.20.11</strain>
    </source>
</reference>
<feature type="region of interest" description="Disordered" evidence="1">
    <location>
        <begin position="38"/>
        <end position="63"/>
    </location>
</feature>
<dbReference type="Gene3D" id="2.60.40.1080">
    <property type="match status" value="2"/>
</dbReference>
<dbReference type="Pfam" id="PF02368">
    <property type="entry name" value="Big_2"/>
    <property type="match status" value="1"/>
</dbReference>
<dbReference type="SUPFAM" id="SSF49373">
    <property type="entry name" value="Invasin/intimin cell-adhesion fragments"/>
    <property type="match status" value="2"/>
</dbReference>
<evidence type="ECO:0000256" key="2">
    <source>
        <dbReference type="SAM" id="SignalP"/>
    </source>
</evidence>
<evidence type="ECO:0000256" key="1">
    <source>
        <dbReference type="SAM" id="MobiDB-lite"/>
    </source>
</evidence>
<dbReference type="InterPro" id="IPR003343">
    <property type="entry name" value="Big_2"/>
</dbReference>
<dbReference type="Proteomes" id="UP000822152">
    <property type="component" value="Unassembled WGS sequence"/>
</dbReference>
<proteinExistence type="predicted"/>
<dbReference type="SMART" id="SM00635">
    <property type="entry name" value="BID_2"/>
    <property type="match status" value="2"/>
</dbReference>
<gene>
    <name evidence="4" type="ORF">G4952_02640</name>
</gene>
<dbReference type="InterPro" id="IPR054604">
    <property type="entry name" value="SbsC_Big-like"/>
</dbReference>
<feature type="domain" description="BIG2" evidence="3">
    <location>
        <begin position="584"/>
        <end position="656"/>
    </location>
</feature>
<name>A0ABX2GKP9_9FIRM</name>
<sequence>MTNKNLMKKIAPVVMSAAVAMTSMPYAALAADFTDSEVITDSTEDSDSDQFAPEDAEDEFAPETEEEDAFAAEAQQGEAYVLMNIPYDDFYKAELKNNDVKVDAFTSATLNKSRTSGMMNGNSAYHVDPNGTDVTGVTFPVKVSDLSLLKDQKQVTDSDSVTITVTNRGQTSSNTYTGKDSLIENASYSYYILSETPSYYKELTVNADGSYSFSAMKGAQTKNVTIDATLKTETNYGDYELDLNNEAFAAVIDTNTDKIYGVTVNTTDGTNYGLRHLENIWRGSMLSWGTGYTTEVHGCPVSSAHYKSIMGKTIDSVTYYTDKGMIIFDVPDVKVQTTTGIKATVADIMNTDSSAAVTFDQALPADFKAQYTVDKTVVSCTDGKLAVGALALGTHKVEIADASGKYAAIVTEFTVNTDKMPASYDSNQTKLVAAKGITAEEFSAYIKSISKVKVDDTEYAATGRGSKVIVKEDGTLDLTDLQVTDATVFEITAVGYKNNLTFTYKEAENTFELNTSSKTLYTKGSTKTTLKVTTNLTDKIIWKSSNTKVATVNSKGVVTAKAKGTAVITASCGEYKVTCKITVKNPSLKLTKTSATVKVGKTTKISAKATPSGKITYKSSNSKIATVSSKGVVKGKKKGTAKITVTCNGVKKVFTVKVK</sequence>
<dbReference type="EMBL" id="JAAIPF010000004">
    <property type="protein sequence ID" value="NSF72733.1"/>
    <property type="molecule type" value="Genomic_DNA"/>
</dbReference>
<evidence type="ECO:0000313" key="5">
    <source>
        <dbReference type="Proteomes" id="UP000822152"/>
    </source>
</evidence>
<evidence type="ECO:0000259" key="3">
    <source>
        <dbReference type="SMART" id="SM00635"/>
    </source>
</evidence>
<comment type="caution">
    <text evidence="4">The sequence shown here is derived from an EMBL/GenBank/DDBJ whole genome shotgun (WGS) entry which is preliminary data.</text>
</comment>
<dbReference type="InterPro" id="IPR008964">
    <property type="entry name" value="Invasin/intimin_cell_adhesion"/>
</dbReference>
<feature type="chain" id="PRO_5047190428" description="BIG2 domain-containing protein" evidence="2">
    <location>
        <begin position="31"/>
        <end position="659"/>
    </location>
</feature>
<protein>
    <recommendedName>
        <fullName evidence="3">BIG2 domain-containing protein</fullName>
    </recommendedName>
</protein>
<organism evidence="4 5">
    <name type="scientific">Blautia wexlerae</name>
    <dbReference type="NCBI Taxonomy" id="418240"/>
    <lineage>
        <taxon>Bacteria</taxon>
        <taxon>Bacillati</taxon>
        <taxon>Bacillota</taxon>
        <taxon>Clostridia</taxon>
        <taxon>Lachnospirales</taxon>
        <taxon>Lachnospiraceae</taxon>
        <taxon>Blautia</taxon>
    </lineage>
</organism>